<dbReference type="Gene3D" id="3.40.50.880">
    <property type="match status" value="1"/>
</dbReference>
<comment type="similarity">
    <text evidence="3">Belongs to the peptidase C56 family. HSP31-like subfamily.</text>
</comment>
<keyword evidence="1" id="KW-0346">Stress response</keyword>
<reference evidence="6 7" key="1">
    <citation type="submission" date="2018-08" db="EMBL/GenBank/DDBJ databases">
        <title>Thalassotalea euphylliae genome.</title>
        <authorList>
            <person name="Summers S."/>
            <person name="Rice S.A."/>
            <person name="Freckelton M.L."/>
            <person name="Nedved B.T."/>
            <person name="Hadfield M.G."/>
        </authorList>
    </citation>
    <scope>NUCLEOTIDE SEQUENCE [LARGE SCALE GENOMIC DNA]</scope>
    <source>
        <strain evidence="6 7">H1</strain>
    </source>
</reference>
<keyword evidence="4" id="KW-0732">Signal</keyword>
<comment type="caution">
    <text evidence="6">The sequence shown here is derived from an EMBL/GenBank/DDBJ whole genome shotgun (WGS) entry which is preliminary data.</text>
</comment>
<organism evidence="6 7">
    <name type="scientific">Thalassotalea euphylliae</name>
    <dbReference type="NCBI Taxonomy" id="1655234"/>
    <lineage>
        <taxon>Bacteria</taxon>
        <taxon>Pseudomonadati</taxon>
        <taxon>Pseudomonadota</taxon>
        <taxon>Gammaproteobacteria</taxon>
        <taxon>Alteromonadales</taxon>
        <taxon>Colwelliaceae</taxon>
        <taxon>Thalassotalea</taxon>
    </lineage>
</organism>
<feature type="domain" description="DJ-1/PfpI" evidence="5">
    <location>
        <begin position="51"/>
        <end position="250"/>
    </location>
</feature>
<dbReference type="GO" id="GO:0019172">
    <property type="term" value="F:glyoxalase III activity"/>
    <property type="evidence" value="ECO:0007669"/>
    <property type="project" value="TreeGrafter"/>
</dbReference>
<dbReference type="AlphaFoldDB" id="A0A3E0TP67"/>
<gene>
    <name evidence="6" type="ORF">DXX93_06305</name>
</gene>
<dbReference type="GO" id="GO:0019243">
    <property type="term" value="P:methylglyoxal catabolic process to D-lactate via S-lactoyl-glutathione"/>
    <property type="evidence" value="ECO:0007669"/>
    <property type="project" value="TreeGrafter"/>
</dbReference>
<dbReference type="PANTHER" id="PTHR48094:SF11">
    <property type="entry name" value="GLUTATHIONE-INDEPENDENT GLYOXALASE HSP31-RELATED"/>
    <property type="match status" value="1"/>
</dbReference>
<evidence type="ECO:0000256" key="3">
    <source>
        <dbReference type="ARBA" id="ARBA00038493"/>
    </source>
</evidence>
<sequence length="376" mass="41039">MKHSILTLVMPMTLSFSATSALAAKPVQEPQQILMVLSSYGEKGADGKLIKPGYEFDEMSKSYLVFDAAGAEVTFASPKGGKPIADKFDKNKPYNQKFLEDTTAVKLLSASVKLSDINSQAFDAVYVVGGKGPMFDLATNKDVKTIIKQVYENKGVVGAVCHGPAALLDVKLSNGNYLIADKRISAFTNQEEKAFTKKWQLPFMLADKLTAQGASYQQDGLMLNQVSVDKRLVTGQNPFSTADAAKALVAELGLPVPAHIDFKDDRTIKLAEAFFADRASAALAYKNNTEQYDTMLLAMIGLYQAKHATRQIELDVGLALMELTQAKVNHPMLETAIAQAYLDKSDTHTAMKRLQTSKNKFPDNAQIANLLLELSQ</sequence>
<dbReference type="InterPro" id="IPR002818">
    <property type="entry name" value="DJ-1/PfpI"/>
</dbReference>
<feature type="chain" id="PRO_5017738909" evidence="4">
    <location>
        <begin position="24"/>
        <end position="376"/>
    </location>
</feature>
<dbReference type="GO" id="GO:0005737">
    <property type="term" value="C:cytoplasm"/>
    <property type="evidence" value="ECO:0007669"/>
    <property type="project" value="TreeGrafter"/>
</dbReference>
<dbReference type="Pfam" id="PF01965">
    <property type="entry name" value="DJ-1_PfpI"/>
    <property type="match status" value="1"/>
</dbReference>
<evidence type="ECO:0000256" key="4">
    <source>
        <dbReference type="SAM" id="SignalP"/>
    </source>
</evidence>
<name>A0A3E0TP67_9GAMM</name>
<dbReference type="SUPFAM" id="SSF52317">
    <property type="entry name" value="Class I glutamine amidotransferase-like"/>
    <property type="match status" value="1"/>
</dbReference>
<evidence type="ECO:0000256" key="2">
    <source>
        <dbReference type="ARBA" id="ARBA00023239"/>
    </source>
</evidence>
<keyword evidence="6" id="KW-0315">Glutamine amidotransferase</keyword>
<evidence type="ECO:0000259" key="5">
    <source>
        <dbReference type="Pfam" id="PF01965"/>
    </source>
</evidence>
<dbReference type="InterPro" id="IPR050325">
    <property type="entry name" value="Prot/Nucl_acid_deglycase"/>
</dbReference>
<evidence type="ECO:0000256" key="1">
    <source>
        <dbReference type="ARBA" id="ARBA00023016"/>
    </source>
</evidence>
<dbReference type="OrthoDB" id="9792284at2"/>
<dbReference type="EMBL" id="QUOU01000001">
    <property type="protein sequence ID" value="REL26233.1"/>
    <property type="molecule type" value="Genomic_DNA"/>
</dbReference>
<accession>A0A3E0TP67</accession>
<keyword evidence="2" id="KW-0456">Lyase</keyword>
<dbReference type="PANTHER" id="PTHR48094">
    <property type="entry name" value="PROTEIN/NUCLEIC ACID DEGLYCASE DJ-1-RELATED"/>
    <property type="match status" value="1"/>
</dbReference>
<feature type="signal peptide" evidence="4">
    <location>
        <begin position="1"/>
        <end position="23"/>
    </location>
</feature>
<dbReference type="GO" id="GO:0016740">
    <property type="term" value="F:transferase activity"/>
    <property type="evidence" value="ECO:0007669"/>
    <property type="project" value="UniProtKB-KW"/>
</dbReference>
<protein>
    <submittedName>
        <fullName evidence="6">Type 1 glutamine amidotransferase domain-containing protein</fullName>
    </submittedName>
</protein>
<dbReference type="InterPro" id="IPR029062">
    <property type="entry name" value="Class_I_gatase-like"/>
</dbReference>
<proteinExistence type="inferred from homology"/>
<evidence type="ECO:0000313" key="6">
    <source>
        <dbReference type="EMBL" id="REL26233.1"/>
    </source>
</evidence>
<keyword evidence="6" id="KW-0808">Transferase</keyword>
<dbReference type="Proteomes" id="UP000256478">
    <property type="component" value="Unassembled WGS sequence"/>
</dbReference>
<dbReference type="CDD" id="cd03141">
    <property type="entry name" value="GATase1_Hsp31_like"/>
    <property type="match status" value="1"/>
</dbReference>
<evidence type="ECO:0000313" key="7">
    <source>
        <dbReference type="Proteomes" id="UP000256478"/>
    </source>
</evidence>